<dbReference type="PANTHER" id="PTHR38011">
    <property type="entry name" value="DIHYDROFOLATE REDUCTASE FAMILY PROTEIN (AFU_ORTHOLOGUE AFUA_8G06820)"/>
    <property type="match status" value="1"/>
</dbReference>
<protein>
    <recommendedName>
        <fullName evidence="5">2,5-diamino-6-ribosylamino-4(3H)-pyrimidinone 5'-phosphate reductase</fullName>
        <ecNumber evidence="4">1.1.1.302</ecNumber>
    </recommendedName>
    <alternativeName>
        <fullName evidence="10">2,5-diamino-6-(5-phospho-D-ribosylamino)pyrimidin-4(3H)-one reductase</fullName>
    </alternativeName>
    <alternativeName>
        <fullName evidence="9">2,5-diamino-6-ribitylamino-4(3H)-pyrimidinone 5'-phosphate synthase</fullName>
    </alternativeName>
</protein>
<feature type="region of interest" description="Disordered" evidence="13">
    <location>
        <begin position="1"/>
        <end position="36"/>
    </location>
</feature>
<dbReference type="AlphaFoldDB" id="A0A4S2N7E3"/>
<feature type="compositionally biased region" description="Polar residues" evidence="13">
    <location>
        <begin position="20"/>
        <end position="36"/>
    </location>
</feature>
<evidence type="ECO:0000256" key="4">
    <source>
        <dbReference type="ARBA" id="ARBA00012851"/>
    </source>
</evidence>
<comment type="similarity">
    <text evidence="3">Belongs to the HTP reductase family.</text>
</comment>
<keyword evidence="8" id="KW-0560">Oxidoreductase</keyword>
<gene>
    <name evidence="15" type="ORF">EX30DRAFT_353251</name>
</gene>
<comment type="catalytic activity">
    <reaction evidence="12">
        <text>2,5-diamino-6-(1-D-ribitylamino)pyrimidin-4(3H)-one 5'-phosphate + NADP(+) = 2,5-diamino-6-(1-D-ribosylamino)pyrimidin-4(3H)-one 5'-phosphate + NADPH + H(+)</text>
        <dbReference type="Rhea" id="RHEA:27278"/>
        <dbReference type="ChEBI" id="CHEBI:15378"/>
        <dbReference type="ChEBI" id="CHEBI:57783"/>
        <dbReference type="ChEBI" id="CHEBI:58349"/>
        <dbReference type="ChEBI" id="CHEBI:58890"/>
        <dbReference type="ChEBI" id="CHEBI:59545"/>
        <dbReference type="EC" id="1.1.1.302"/>
    </reaction>
</comment>
<sequence length="278" mass="29977">MAPTTNDDAGPPPPKKARSENNSPANAADSSTTSSLEPSFGLPFITLTYATSLDSQLSLAPGTQTHLSGPLSKSLTHHLRTRHSGILIGVSTAVADDPGLNSRLAGTDLAKQPTPIVLDPTFRWNLRRNSRVLQTAREGKGKAPMVVVGSDAYKIGDPRIQWVVEAGGQVVVLDLDADDGKRWSWEYLLRSLKSYELDSIMIEGGGEVINSLLKEENQKYVGAMIVTVAPTYLGKGGVRVCPDRREDEEGKVVSAVSFSDVQWLPLGRDVVMAAKVDW</sequence>
<dbReference type="InterPro" id="IPR024072">
    <property type="entry name" value="DHFR-like_dom_sf"/>
</dbReference>
<dbReference type="GO" id="GO:0008703">
    <property type="term" value="F:5-amino-6-(5-phosphoribosylamino)uracil reductase activity"/>
    <property type="evidence" value="ECO:0007669"/>
    <property type="project" value="InterPro"/>
</dbReference>
<evidence type="ECO:0000313" key="15">
    <source>
        <dbReference type="EMBL" id="TGZ85163.1"/>
    </source>
</evidence>
<dbReference type="InParanoid" id="A0A4S2N7E3"/>
<evidence type="ECO:0000256" key="1">
    <source>
        <dbReference type="ARBA" id="ARBA00003555"/>
    </source>
</evidence>
<name>A0A4S2N7E3_9PEZI</name>
<dbReference type="OrthoDB" id="5432at2759"/>
<keyword evidence="7" id="KW-0521">NADP</keyword>
<keyword evidence="6" id="KW-0686">Riboflavin biosynthesis</keyword>
<keyword evidence="16" id="KW-1185">Reference proteome</keyword>
<evidence type="ECO:0000256" key="3">
    <source>
        <dbReference type="ARBA" id="ARBA00009723"/>
    </source>
</evidence>
<dbReference type="InterPro" id="IPR050765">
    <property type="entry name" value="Riboflavin_Biosynth_HTPR"/>
</dbReference>
<dbReference type="STRING" id="341454.A0A4S2N7E3"/>
<dbReference type="InterPro" id="IPR002734">
    <property type="entry name" value="RibDG_C"/>
</dbReference>
<evidence type="ECO:0000256" key="7">
    <source>
        <dbReference type="ARBA" id="ARBA00022857"/>
    </source>
</evidence>
<dbReference type="PANTHER" id="PTHR38011:SF7">
    <property type="entry name" value="2,5-DIAMINO-6-RIBOSYLAMINO-4(3H)-PYRIMIDINONE 5'-PHOSPHATE REDUCTASE"/>
    <property type="match status" value="1"/>
</dbReference>
<dbReference type="FunCoup" id="A0A4S2N7E3">
    <property type="interactions" value="109"/>
</dbReference>
<proteinExistence type="inferred from homology"/>
<feature type="domain" description="Bacterial bifunctional deaminase-reductase C-terminal" evidence="14">
    <location>
        <begin position="43"/>
        <end position="271"/>
    </location>
</feature>
<comment type="pathway">
    <text evidence="2">Cofactor biosynthesis; riboflavin biosynthesis.</text>
</comment>
<evidence type="ECO:0000256" key="8">
    <source>
        <dbReference type="ARBA" id="ARBA00023002"/>
    </source>
</evidence>
<evidence type="ECO:0000259" key="14">
    <source>
        <dbReference type="Pfam" id="PF01872"/>
    </source>
</evidence>
<dbReference type="Pfam" id="PF01872">
    <property type="entry name" value="RibD_C"/>
    <property type="match status" value="1"/>
</dbReference>
<evidence type="ECO:0000313" key="16">
    <source>
        <dbReference type="Proteomes" id="UP000298138"/>
    </source>
</evidence>
<evidence type="ECO:0000256" key="9">
    <source>
        <dbReference type="ARBA" id="ARBA00030073"/>
    </source>
</evidence>
<evidence type="ECO:0000256" key="5">
    <source>
        <dbReference type="ARBA" id="ARBA00015035"/>
    </source>
</evidence>
<dbReference type="EMBL" id="ML220112">
    <property type="protein sequence ID" value="TGZ85163.1"/>
    <property type="molecule type" value="Genomic_DNA"/>
</dbReference>
<evidence type="ECO:0000256" key="11">
    <source>
        <dbReference type="ARBA" id="ARBA00047550"/>
    </source>
</evidence>
<dbReference type="Proteomes" id="UP000298138">
    <property type="component" value="Unassembled WGS sequence"/>
</dbReference>
<dbReference type="EC" id="1.1.1.302" evidence="4"/>
<accession>A0A4S2N7E3</accession>
<evidence type="ECO:0000256" key="12">
    <source>
        <dbReference type="ARBA" id="ARBA00049020"/>
    </source>
</evidence>
<evidence type="ECO:0000256" key="10">
    <source>
        <dbReference type="ARBA" id="ARBA00031630"/>
    </source>
</evidence>
<evidence type="ECO:0000256" key="6">
    <source>
        <dbReference type="ARBA" id="ARBA00022619"/>
    </source>
</evidence>
<evidence type="ECO:0000256" key="2">
    <source>
        <dbReference type="ARBA" id="ARBA00005104"/>
    </source>
</evidence>
<comment type="catalytic activity">
    <reaction evidence="11">
        <text>2,5-diamino-6-(1-D-ribitylamino)pyrimidin-4(3H)-one 5'-phosphate + NAD(+) = 2,5-diamino-6-(1-D-ribosylamino)pyrimidin-4(3H)-one 5'-phosphate + NADH + H(+)</text>
        <dbReference type="Rhea" id="RHEA:27274"/>
        <dbReference type="ChEBI" id="CHEBI:15378"/>
        <dbReference type="ChEBI" id="CHEBI:57540"/>
        <dbReference type="ChEBI" id="CHEBI:57945"/>
        <dbReference type="ChEBI" id="CHEBI:58890"/>
        <dbReference type="ChEBI" id="CHEBI:59545"/>
        <dbReference type="EC" id="1.1.1.302"/>
    </reaction>
</comment>
<evidence type="ECO:0000256" key="13">
    <source>
        <dbReference type="SAM" id="MobiDB-lite"/>
    </source>
</evidence>
<dbReference type="GO" id="GO:0009231">
    <property type="term" value="P:riboflavin biosynthetic process"/>
    <property type="evidence" value="ECO:0007669"/>
    <property type="project" value="UniProtKB-KW"/>
</dbReference>
<dbReference type="Gene3D" id="3.40.430.10">
    <property type="entry name" value="Dihydrofolate Reductase, subunit A"/>
    <property type="match status" value="1"/>
</dbReference>
<dbReference type="SUPFAM" id="SSF53597">
    <property type="entry name" value="Dihydrofolate reductase-like"/>
    <property type="match status" value="1"/>
</dbReference>
<comment type="function">
    <text evidence="1">Catalyzes an early step in riboflavin biosynthesis, the NADPH-dependent reduction of the ribose side chain of 2,5-diamino-6-ribosylamino-4(3H)-pyrimidinone 5'-phosphate, yielding 2,5-diamino-6-ribitylamino-4(3H)-pyrimidinone 5'-phosphate.</text>
</comment>
<organism evidence="15 16">
    <name type="scientific">Ascodesmis nigricans</name>
    <dbReference type="NCBI Taxonomy" id="341454"/>
    <lineage>
        <taxon>Eukaryota</taxon>
        <taxon>Fungi</taxon>
        <taxon>Dikarya</taxon>
        <taxon>Ascomycota</taxon>
        <taxon>Pezizomycotina</taxon>
        <taxon>Pezizomycetes</taxon>
        <taxon>Pezizales</taxon>
        <taxon>Ascodesmidaceae</taxon>
        <taxon>Ascodesmis</taxon>
    </lineage>
</organism>
<reference evidence="15 16" key="1">
    <citation type="submission" date="2019-04" db="EMBL/GenBank/DDBJ databases">
        <title>Comparative genomics and transcriptomics to analyze fruiting body development in filamentous ascomycetes.</title>
        <authorList>
            <consortium name="DOE Joint Genome Institute"/>
            <person name="Lutkenhaus R."/>
            <person name="Traeger S."/>
            <person name="Breuer J."/>
            <person name="Kuo A."/>
            <person name="Lipzen A."/>
            <person name="Pangilinan J."/>
            <person name="Dilworth D."/>
            <person name="Sandor L."/>
            <person name="Poggeler S."/>
            <person name="Barry K."/>
            <person name="Grigoriev I.V."/>
            <person name="Nowrousian M."/>
        </authorList>
    </citation>
    <scope>NUCLEOTIDE SEQUENCE [LARGE SCALE GENOMIC DNA]</scope>
    <source>
        <strain evidence="15 16">CBS 389.68</strain>
    </source>
</reference>